<evidence type="ECO:0000313" key="4">
    <source>
        <dbReference type="Proteomes" id="UP000611640"/>
    </source>
</evidence>
<proteinExistence type="predicted"/>
<feature type="compositionally biased region" description="Basic and acidic residues" evidence="1">
    <location>
        <begin position="1"/>
        <end position="29"/>
    </location>
</feature>
<feature type="region of interest" description="Disordered" evidence="1">
    <location>
        <begin position="152"/>
        <end position="197"/>
    </location>
</feature>
<sequence>MTERSDREHTGRTGPEHEVWSRPSGESDHVVVVPPATGRSGPLPGSTPIVRPGHPAHHDAETGLITASHDLGTPPAPRAGRGLLRRRAPVALGDPAAPATDLPDDPGGPRPPRLGLFLGVAGGLLGIGLVVVLVLALSGSFGGGLGDKLPFGGGKDKQTGPPLAQACPPPTATADPGYREGPPPPPGPRTTDPKAGISYQRYGSPWQQWNDDWYAGQLKVHYVTGQSFVTERYSRGEYLASVLSGSVPATVNDGNILDLKCVGQQIVADVRKSYYPQPNQMDSIESKLTTVGGLPAWVSIFRLHFDASAQGLKARSELVGVATFDVGKPTAAVLYVSIPGTHQQYDWVVKDAIDSVRAAH</sequence>
<protein>
    <submittedName>
        <fullName evidence="3">Uncharacterized protein</fullName>
    </submittedName>
</protein>
<dbReference type="RefSeq" id="WP_203963255.1">
    <property type="nucleotide sequence ID" value="NZ_AP023355.1"/>
</dbReference>
<reference evidence="3 4" key="1">
    <citation type="submission" date="2020-08" db="EMBL/GenBank/DDBJ databases">
        <title>Whole genome shotgun sequence of Actinocatenispora thailandica NBRC 105041.</title>
        <authorList>
            <person name="Komaki H."/>
            <person name="Tamura T."/>
        </authorList>
    </citation>
    <scope>NUCLEOTIDE SEQUENCE [LARGE SCALE GENOMIC DNA]</scope>
    <source>
        <strain evidence="3 4">NBRC 105041</strain>
    </source>
</reference>
<dbReference type="KEGG" id="atl:Athai_44850"/>
<evidence type="ECO:0000256" key="2">
    <source>
        <dbReference type="SAM" id="Phobius"/>
    </source>
</evidence>
<keyword evidence="4" id="KW-1185">Reference proteome</keyword>
<evidence type="ECO:0000313" key="3">
    <source>
        <dbReference type="EMBL" id="BCJ36982.1"/>
    </source>
</evidence>
<accession>A0A7R7HY64</accession>
<keyword evidence="2" id="KW-0472">Membrane</keyword>
<feature type="region of interest" description="Disordered" evidence="1">
    <location>
        <begin position="1"/>
        <end position="60"/>
    </location>
</feature>
<gene>
    <name evidence="3" type="ORF">Athai_44850</name>
</gene>
<keyword evidence="2" id="KW-0812">Transmembrane</keyword>
<organism evidence="3 4">
    <name type="scientific">Actinocatenispora thailandica</name>
    <dbReference type="NCBI Taxonomy" id="227318"/>
    <lineage>
        <taxon>Bacteria</taxon>
        <taxon>Bacillati</taxon>
        <taxon>Actinomycetota</taxon>
        <taxon>Actinomycetes</taxon>
        <taxon>Micromonosporales</taxon>
        <taxon>Micromonosporaceae</taxon>
        <taxon>Actinocatenispora</taxon>
    </lineage>
</organism>
<dbReference type="AlphaFoldDB" id="A0A7R7HY64"/>
<dbReference type="Proteomes" id="UP000611640">
    <property type="component" value="Chromosome"/>
</dbReference>
<evidence type="ECO:0000256" key="1">
    <source>
        <dbReference type="SAM" id="MobiDB-lite"/>
    </source>
</evidence>
<name>A0A7R7HY64_9ACTN</name>
<dbReference type="EMBL" id="AP023355">
    <property type="protein sequence ID" value="BCJ36982.1"/>
    <property type="molecule type" value="Genomic_DNA"/>
</dbReference>
<keyword evidence="2" id="KW-1133">Transmembrane helix</keyword>
<feature type="transmembrane region" description="Helical" evidence="2">
    <location>
        <begin position="114"/>
        <end position="137"/>
    </location>
</feature>